<proteinExistence type="predicted"/>
<feature type="domain" description="Pyruvate dehydrogenase E1 component middle" evidence="12">
    <location>
        <begin position="474"/>
        <end position="693"/>
    </location>
</feature>
<evidence type="ECO:0000256" key="10">
    <source>
        <dbReference type="PIRSR" id="PIRSR000156-1"/>
    </source>
</evidence>
<dbReference type="InterPro" id="IPR029061">
    <property type="entry name" value="THDP-binding"/>
</dbReference>
<feature type="binding site" evidence="10">
    <location>
        <position position="256"/>
    </location>
    <ligand>
        <name>Mg(2+)</name>
        <dbReference type="ChEBI" id="CHEBI:18420"/>
    </ligand>
</feature>
<comment type="cofactor">
    <cofactor evidence="10">
        <name>Mg(2+)</name>
        <dbReference type="ChEBI" id="CHEBI:18420"/>
    </cofactor>
</comment>
<dbReference type="PANTHER" id="PTHR43825">
    <property type="entry name" value="PYRUVATE DEHYDROGENASE E1 COMPONENT"/>
    <property type="match status" value="1"/>
</dbReference>
<dbReference type="Proteomes" id="UP000259273">
    <property type="component" value="Unassembled WGS sequence"/>
</dbReference>
<dbReference type="Gene3D" id="3.40.50.920">
    <property type="match status" value="1"/>
</dbReference>
<dbReference type="EC" id="1.2.4.1" evidence="3 9"/>
<evidence type="ECO:0000256" key="7">
    <source>
        <dbReference type="ARBA" id="ARBA00023317"/>
    </source>
</evidence>
<reference evidence="14 15" key="1">
    <citation type="journal article" date="2018" name="Nat. Biotechnol.">
        <title>A standardized bacterial taxonomy based on genome phylogeny substantially revises the tree of life.</title>
        <authorList>
            <person name="Parks D.H."/>
            <person name="Chuvochina M."/>
            <person name="Waite D.W."/>
            <person name="Rinke C."/>
            <person name="Skarshewski A."/>
            <person name="Chaumeil P.A."/>
            <person name="Hugenholtz P."/>
        </authorList>
    </citation>
    <scope>NUCLEOTIDE SEQUENCE [LARGE SCALE GENOMIC DNA]</scope>
    <source>
        <strain evidence="14">UBA9158</strain>
    </source>
</reference>
<evidence type="ECO:0000256" key="9">
    <source>
        <dbReference type="PIRNR" id="PIRNR000156"/>
    </source>
</evidence>
<keyword evidence="7 9" id="KW-0670">Pyruvate</keyword>
<dbReference type="SUPFAM" id="SSF52922">
    <property type="entry name" value="TK C-terminal domain-like"/>
    <property type="match status" value="1"/>
</dbReference>
<dbReference type="FunFam" id="3.40.50.970:FF:000011">
    <property type="entry name" value="Pyruvate dehydrogenase E1 component"/>
    <property type="match status" value="1"/>
</dbReference>
<feature type="domain" description="Transketolase-like C-terminal" evidence="13">
    <location>
        <begin position="707"/>
        <end position="844"/>
    </location>
</feature>
<dbReference type="Pfam" id="PF22613">
    <property type="entry name" value="Transketolase_C_1"/>
    <property type="match status" value="1"/>
</dbReference>
<feature type="binding site" evidence="10">
    <location>
        <position position="226"/>
    </location>
    <ligand>
        <name>Mg(2+)</name>
        <dbReference type="ChEBI" id="CHEBI:18420"/>
    </ligand>
</feature>
<dbReference type="AlphaFoldDB" id="A0A3C1KMD1"/>
<dbReference type="Pfam" id="PF17831">
    <property type="entry name" value="PDH_E1_M"/>
    <property type="match status" value="1"/>
</dbReference>
<dbReference type="InterPro" id="IPR005474">
    <property type="entry name" value="Transketolase_N"/>
</dbReference>
<comment type="catalytic activity">
    <reaction evidence="8 9">
        <text>N(6)-[(R)-lipoyl]-L-lysyl-[protein] + pyruvate + H(+) = N(6)-[(R)-S(8)-acetyldihydrolipoyl]-L-lysyl-[protein] + CO2</text>
        <dbReference type="Rhea" id="RHEA:19189"/>
        <dbReference type="Rhea" id="RHEA-COMP:10474"/>
        <dbReference type="Rhea" id="RHEA-COMP:10478"/>
        <dbReference type="ChEBI" id="CHEBI:15361"/>
        <dbReference type="ChEBI" id="CHEBI:15378"/>
        <dbReference type="ChEBI" id="CHEBI:16526"/>
        <dbReference type="ChEBI" id="CHEBI:83099"/>
        <dbReference type="ChEBI" id="CHEBI:83111"/>
        <dbReference type="EC" id="1.2.4.1"/>
    </reaction>
</comment>
<dbReference type="InterPro" id="IPR035807">
    <property type="entry name" value="PDC_E1_N"/>
</dbReference>
<feature type="binding site" evidence="10">
    <location>
        <position position="258"/>
    </location>
    <ligand>
        <name>Mg(2+)</name>
        <dbReference type="ChEBI" id="CHEBI:18420"/>
    </ligand>
</feature>
<dbReference type="PIRSF" id="PIRSF000156">
    <property type="entry name" value="Pyruvate_dh_E1"/>
    <property type="match status" value="1"/>
</dbReference>
<evidence type="ECO:0000313" key="14">
    <source>
        <dbReference type="EMBL" id="HAN27815.1"/>
    </source>
</evidence>
<feature type="domain" description="Transketolase N-terminal" evidence="11">
    <location>
        <begin position="133"/>
        <end position="289"/>
    </location>
</feature>
<dbReference type="SUPFAM" id="SSF52518">
    <property type="entry name" value="Thiamin diphosphate-binding fold (THDP-binding)"/>
    <property type="match status" value="2"/>
</dbReference>
<keyword evidence="5 9" id="KW-0560">Oxidoreductase</keyword>
<evidence type="ECO:0000259" key="11">
    <source>
        <dbReference type="Pfam" id="PF00456"/>
    </source>
</evidence>
<evidence type="ECO:0000256" key="1">
    <source>
        <dbReference type="ARBA" id="ARBA00001964"/>
    </source>
</evidence>
<organism evidence="14 15">
    <name type="scientific">Haliea salexigens</name>
    <dbReference type="NCBI Taxonomy" id="287487"/>
    <lineage>
        <taxon>Bacteria</taxon>
        <taxon>Pseudomonadati</taxon>
        <taxon>Pseudomonadota</taxon>
        <taxon>Gammaproteobacteria</taxon>
        <taxon>Cellvibrionales</taxon>
        <taxon>Halieaceae</taxon>
        <taxon>Haliea</taxon>
    </lineage>
</organism>
<keyword evidence="10" id="KW-0460">Magnesium</keyword>
<dbReference type="Gene3D" id="3.40.50.970">
    <property type="match status" value="2"/>
</dbReference>
<dbReference type="CDD" id="cd02017">
    <property type="entry name" value="TPP_E1_EcPDC_like"/>
    <property type="match status" value="1"/>
</dbReference>
<protein>
    <recommendedName>
        <fullName evidence="4 9">Pyruvate dehydrogenase E1 component</fullName>
        <ecNumber evidence="3 9">1.2.4.1</ecNumber>
    </recommendedName>
</protein>
<comment type="cofactor">
    <cofactor evidence="1 9">
        <name>thiamine diphosphate</name>
        <dbReference type="ChEBI" id="CHEBI:58937"/>
    </cofactor>
</comment>
<comment type="caution">
    <text evidence="14">The sequence shown here is derived from an EMBL/GenBank/DDBJ whole genome shotgun (WGS) entry which is preliminary data.</text>
</comment>
<sequence length="886" mass="100042">MTEDKDPIETREWMDALDAVSRYSGPERAAELLIELAKHATETGVRLPTAITTPFRNTIAPRDEKLMPGDLFMERRIRSLVRWNALAMVMRANDNDEGLGGHISSFSSSATLYDVGFNYFFRGNESGHPGDLVFYQGHSAPGMYARSYLEGRLTEEQLDNFRREVDGNGLSSYPHPWLMPDYWQFPTVSMGLGPIQAIYQAHVMKYQQSRGLLDHGDRNVWCFLGDGECDEPESLGAISMAGRERLGNLIFVVNCNLQRLDGPVRGNGKIIQELEGVFRGAGWDVLKVIWGRKWDPLLENDDSGLLQQRMDEVCDGELQNYKYNGGAYTREHFFGKYPETLELVEDLSDDDIMYLNRGGHDPYKLYAAYAHAVAQSERPTVILAMTVKGYGTGESGEANNETHSLKKLDLDSLKAFRDRFGIPISDSELKDVPYYRPAPDSPEMRYMKQRREELGGLIPARRKELDLLETPELSVFDNQLKGSGKREISTTMAFVRLLSTLVKDKHIGERVVPIVPDEARTFGMEGMFRQLGIYSSKGQRYEPEDAGQVMYYREDKKGRIMEEGINEAGSMSGWMAAATSYSVHDFTLIPFFIYYSMFGFQRTGDFWWAAGDSQARGFLLGGTAGRTTLNGEGLQHQDGHSHVLTSTVPNCVSYDPTYAYELAVILQDGLRRMYEEEESVFYYLTLMNENYLHGAMPKGAEEGIRKGMYLLREGKGKGGKKAKRVQLLGSGTILREVEAAAELLREDFGVAADVWSVTSFNELRREGLRADRDRLLKPDMKIAPTWVEQCLDKRQGPVIASTDYIKAYADQIRPWIKAPYRVLGTDGYGRSDSRAKLRHFFEVDRYFVVLAALSALKDEGEVDAATVKEAIQKYGIDPEKPYPVIS</sequence>
<evidence type="ECO:0000256" key="2">
    <source>
        <dbReference type="ARBA" id="ARBA00003157"/>
    </source>
</evidence>
<evidence type="ECO:0000256" key="4">
    <source>
        <dbReference type="ARBA" id="ARBA00017172"/>
    </source>
</evidence>
<accession>A0A3C1KMD1</accession>
<evidence type="ECO:0000256" key="8">
    <source>
        <dbReference type="ARBA" id="ARBA00051231"/>
    </source>
</evidence>
<evidence type="ECO:0000259" key="13">
    <source>
        <dbReference type="Pfam" id="PF22613"/>
    </source>
</evidence>
<keyword evidence="6 9" id="KW-0786">Thiamine pyrophosphate</keyword>
<keyword evidence="10" id="KW-0479">Metal-binding</keyword>
<evidence type="ECO:0000256" key="6">
    <source>
        <dbReference type="ARBA" id="ARBA00023052"/>
    </source>
</evidence>
<dbReference type="InterPro" id="IPR041621">
    <property type="entry name" value="PDH_E1_M"/>
</dbReference>
<gene>
    <name evidence="14" type="primary">aceE</name>
    <name evidence="14" type="ORF">DCP75_08875</name>
</gene>
<dbReference type="GO" id="GO:0004739">
    <property type="term" value="F:pyruvate dehydrogenase (acetyl-transferring) activity"/>
    <property type="evidence" value="ECO:0007669"/>
    <property type="project" value="UniProtKB-EC"/>
</dbReference>
<dbReference type="InterPro" id="IPR051157">
    <property type="entry name" value="PDH/Transketolase"/>
</dbReference>
<dbReference type="InterPro" id="IPR004660">
    <property type="entry name" value="PDH_E1"/>
</dbReference>
<evidence type="ECO:0000256" key="3">
    <source>
        <dbReference type="ARBA" id="ARBA00012281"/>
    </source>
</evidence>
<evidence type="ECO:0000256" key="5">
    <source>
        <dbReference type="ARBA" id="ARBA00023002"/>
    </source>
</evidence>
<dbReference type="NCBIfam" id="TIGR00759">
    <property type="entry name" value="aceE"/>
    <property type="match status" value="1"/>
</dbReference>
<name>A0A3C1KMD1_9GAMM</name>
<dbReference type="STRING" id="1121937.GCA_000423125_01748"/>
<dbReference type="PANTHER" id="PTHR43825:SF3">
    <property type="entry name" value="PYRUVATE DEHYDROGENASE E1 COMPONENT"/>
    <property type="match status" value="1"/>
</dbReference>
<dbReference type="Pfam" id="PF00456">
    <property type="entry name" value="Transketolase_N"/>
    <property type="match status" value="1"/>
</dbReference>
<comment type="function">
    <text evidence="2 9">Component of the pyruvate dehydrogenase (PDH) complex, that catalyzes the overall conversion of pyruvate to acetyl-CoA and CO(2).</text>
</comment>
<dbReference type="GO" id="GO:0046872">
    <property type="term" value="F:metal ion binding"/>
    <property type="evidence" value="ECO:0007669"/>
    <property type="project" value="UniProtKB-KW"/>
</dbReference>
<dbReference type="InterPro" id="IPR009014">
    <property type="entry name" value="Transketo_C/PFOR_II"/>
</dbReference>
<dbReference type="InterPro" id="IPR055152">
    <property type="entry name" value="Transketolase-like_C_2"/>
</dbReference>
<evidence type="ECO:0000313" key="15">
    <source>
        <dbReference type="Proteomes" id="UP000259273"/>
    </source>
</evidence>
<dbReference type="EMBL" id="DMND01000122">
    <property type="protein sequence ID" value="HAN27815.1"/>
    <property type="molecule type" value="Genomic_DNA"/>
</dbReference>
<evidence type="ECO:0000259" key="12">
    <source>
        <dbReference type="Pfam" id="PF17831"/>
    </source>
</evidence>